<proteinExistence type="inferred from homology"/>
<protein>
    <recommendedName>
        <fullName evidence="8">tRNA(Ile)-lysidine synthase</fullName>
        <ecNumber evidence="8">6.3.4.19</ecNumber>
    </recommendedName>
    <alternativeName>
        <fullName evidence="8">tRNA(Ile)-2-lysyl-cytidine synthase</fullName>
    </alternativeName>
    <alternativeName>
        <fullName evidence="8">tRNA(Ile)-lysidine synthetase</fullName>
    </alternativeName>
</protein>
<evidence type="ECO:0000313" key="10">
    <source>
        <dbReference type="EMBL" id="MFD1410392.1"/>
    </source>
</evidence>
<dbReference type="Gene3D" id="3.40.50.620">
    <property type="entry name" value="HUPs"/>
    <property type="match status" value="1"/>
</dbReference>
<dbReference type="InterPro" id="IPR011063">
    <property type="entry name" value="TilS/TtcA_N"/>
</dbReference>
<dbReference type="InterPro" id="IPR012796">
    <property type="entry name" value="Lysidine-tRNA-synth_C"/>
</dbReference>
<evidence type="ECO:0000256" key="6">
    <source>
        <dbReference type="ARBA" id="ARBA00022840"/>
    </source>
</evidence>
<dbReference type="EMBL" id="JBHTOH010000014">
    <property type="protein sequence ID" value="MFD1410392.1"/>
    <property type="molecule type" value="Genomic_DNA"/>
</dbReference>
<dbReference type="InterPro" id="IPR012094">
    <property type="entry name" value="tRNA_Ile_lys_synt"/>
</dbReference>
<dbReference type="NCBIfam" id="TIGR02432">
    <property type="entry name" value="lysidine_TilS_N"/>
    <property type="match status" value="1"/>
</dbReference>
<comment type="caution">
    <text evidence="10">The sequence shown here is derived from an EMBL/GenBank/DDBJ whole genome shotgun (WGS) entry which is preliminary data.</text>
</comment>
<evidence type="ECO:0000256" key="2">
    <source>
        <dbReference type="ARBA" id="ARBA00022490"/>
    </source>
</evidence>
<keyword evidence="4 8" id="KW-0819">tRNA processing</keyword>
<keyword evidence="5 8" id="KW-0547">Nucleotide-binding</keyword>
<dbReference type="HAMAP" id="MF_01161">
    <property type="entry name" value="tRNA_Ile_lys_synt"/>
    <property type="match status" value="1"/>
</dbReference>
<keyword evidence="6 8" id="KW-0067">ATP-binding</keyword>
<feature type="domain" description="Lysidine-tRNA(Ile) synthetase C-terminal" evidence="9">
    <location>
        <begin position="381"/>
        <end position="451"/>
    </location>
</feature>
<dbReference type="Proteomes" id="UP001597191">
    <property type="component" value="Unassembled WGS sequence"/>
</dbReference>
<gene>
    <name evidence="8 10" type="primary">tilS</name>
    <name evidence="10" type="ORF">ACFQ4R_01975</name>
</gene>
<comment type="subcellular location">
    <subcellularLocation>
        <location evidence="1 8">Cytoplasm</location>
    </subcellularLocation>
</comment>
<name>A0ABW4BLV8_9LACO</name>
<dbReference type="SUPFAM" id="SSF52402">
    <property type="entry name" value="Adenine nucleotide alpha hydrolases-like"/>
    <property type="match status" value="1"/>
</dbReference>
<evidence type="ECO:0000256" key="5">
    <source>
        <dbReference type="ARBA" id="ARBA00022741"/>
    </source>
</evidence>
<dbReference type="PANTHER" id="PTHR43033:SF1">
    <property type="entry name" value="TRNA(ILE)-LYSIDINE SYNTHASE-RELATED"/>
    <property type="match status" value="1"/>
</dbReference>
<evidence type="ECO:0000256" key="8">
    <source>
        <dbReference type="HAMAP-Rule" id="MF_01161"/>
    </source>
</evidence>
<evidence type="ECO:0000256" key="4">
    <source>
        <dbReference type="ARBA" id="ARBA00022694"/>
    </source>
</evidence>
<dbReference type="SUPFAM" id="SSF56037">
    <property type="entry name" value="PheT/TilS domain"/>
    <property type="match status" value="1"/>
</dbReference>
<accession>A0ABW4BLV8</accession>
<keyword evidence="11" id="KW-1185">Reference proteome</keyword>
<keyword evidence="3 8" id="KW-0436">Ligase</keyword>
<dbReference type="PANTHER" id="PTHR43033">
    <property type="entry name" value="TRNA(ILE)-LYSIDINE SYNTHASE-RELATED"/>
    <property type="match status" value="1"/>
</dbReference>
<evidence type="ECO:0000256" key="7">
    <source>
        <dbReference type="ARBA" id="ARBA00048539"/>
    </source>
</evidence>
<dbReference type="GO" id="GO:0032267">
    <property type="term" value="F:tRNA(Ile)-lysidine synthase activity"/>
    <property type="evidence" value="ECO:0007669"/>
    <property type="project" value="UniProtKB-EC"/>
</dbReference>
<comment type="similarity">
    <text evidence="8">Belongs to the tRNA(Ile)-lysidine synthase family.</text>
</comment>
<evidence type="ECO:0000256" key="3">
    <source>
        <dbReference type="ARBA" id="ARBA00022598"/>
    </source>
</evidence>
<evidence type="ECO:0000259" key="9">
    <source>
        <dbReference type="SMART" id="SM00977"/>
    </source>
</evidence>
<dbReference type="Pfam" id="PF01171">
    <property type="entry name" value="ATP_bind_3"/>
    <property type="match status" value="1"/>
</dbReference>
<dbReference type="InterPro" id="IPR014729">
    <property type="entry name" value="Rossmann-like_a/b/a_fold"/>
</dbReference>
<dbReference type="InterPro" id="IPR012795">
    <property type="entry name" value="tRNA_Ile_lys_synt_N"/>
</dbReference>
<comment type="domain">
    <text evidence="8">The N-terminal region contains the highly conserved SGGXDS motif, predicted to be a P-loop motif involved in ATP binding.</text>
</comment>
<keyword evidence="2 8" id="KW-0963">Cytoplasm</keyword>
<dbReference type="CDD" id="cd01992">
    <property type="entry name" value="TilS_N"/>
    <property type="match status" value="1"/>
</dbReference>
<dbReference type="RefSeq" id="WP_125646583.1">
    <property type="nucleotide sequence ID" value="NZ_JBHTOH010000014.1"/>
</dbReference>
<dbReference type="EC" id="6.3.4.19" evidence="8"/>
<organism evidence="10 11">
    <name type="scientific">Lapidilactobacillus gannanensis</name>
    <dbReference type="NCBI Taxonomy" id="2486002"/>
    <lineage>
        <taxon>Bacteria</taxon>
        <taxon>Bacillati</taxon>
        <taxon>Bacillota</taxon>
        <taxon>Bacilli</taxon>
        <taxon>Lactobacillales</taxon>
        <taxon>Lactobacillaceae</taxon>
        <taxon>Lapidilactobacillus</taxon>
    </lineage>
</organism>
<evidence type="ECO:0000256" key="1">
    <source>
        <dbReference type="ARBA" id="ARBA00004496"/>
    </source>
</evidence>
<evidence type="ECO:0000313" key="11">
    <source>
        <dbReference type="Proteomes" id="UP001597191"/>
    </source>
</evidence>
<dbReference type="SMART" id="SM00977">
    <property type="entry name" value="TilS_C"/>
    <property type="match status" value="1"/>
</dbReference>
<comment type="function">
    <text evidence="8">Ligates lysine onto the cytidine present at position 34 of the AUA codon-specific tRNA(Ile) that contains the anticodon CAU, in an ATP-dependent manner. Cytidine is converted to lysidine, thus changing the amino acid specificity of the tRNA from methionine to isoleucine.</text>
</comment>
<sequence>MNLVDQFQISWQQLPVDLTRKKSVLVAFSGGADSTALVSLLLQLPASSRPQITLAYFNHQLRRDSVVEEQLVRQLATSWHLPLVVGQWSAAHKKDNEAAARQARYEFLARAMKQTASQFLVTAHHGDDLLETMLLRLTRSGASTEFPGLKPLTSWQNWQILRPLLPFAKRTLLAYVQQQQLAYCEDYTNAQDLTTRNRLRHQVVPQLKQENKQVLAHSQRFAQEIQALQELAGQQFSSLQAKLGLNWQQEQLHGRLSSELQHLSMTAQALFWQDLWQHYFKNLPALKAQQLQALVQATQTTAGEQVLTLVKNWQFVREYQTFVFRPLNQRSVGVALPTVELTLNHWQDYQNQKIGVFTALPQAETVQQISRLQLAQWPKQLCLRPAQKSDQLTLANGHHQLLRRRLINQKIPQSQRSSLFALVADKKVIWIPNIYNYKLSNHRETAKIIYVLIKQTDSQKRS</sequence>
<feature type="binding site" evidence="8">
    <location>
        <begin position="29"/>
        <end position="34"/>
    </location>
    <ligand>
        <name>ATP</name>
        <dbReference type="ChEBI" id="CHEBI:30616"/>
    </ligand>
</feature>
<reference evidence="11" key="1">
    <citation type="journal article" date="2019" name="Int. J. Syst. Evol. Microbiol.">
        <title>The Global Catalogue of Microorganisms (GCM) 10K type strain sequencing project: providing services to taxonomists for standard genome sequencing and annotation.</title>
        <authorList>
            <consortium name="The Broad Institute Genomics Platform"/>
            <consortium name="The Broad Institute Genome Sequencing Center for Infectious Disease"/>
            <person name="Wu L."/>
            <person name="Ma J."/>
        </authorList>
    </citation>
    <scope>NUCLEOTIDE SEQUENCE [LARGE SCALE GENOMIC DNA]</scope>
    <source>
        <strain evidence="11">CCM 8937</strain>
    </source>
</reference>
<comment type="catalytic activity">
    <reaction evidence="7 8">
        <text>cytidine(34) in tRNA(Ile2) + L-lysine + ATP = lysidine(34) in tRNA(Ile2) + AMP + diphosphate + H(+)</text>
        <dbReference type="Rhea" id="RHEA:43744"/>
        <dbReference type="Rhea" id="RHEA-COMP:10625"/>
        <dbReference type="Rhea" id="RHEA-COMP:10670"/>
        <dbReference type="ChEBI" id="CHEBI:15378"/>
        <dbReference type="ChEBI" id="CHEBI:30616"/>
        <dbReference type="ChEBI" id="CHEBI:32551"/>
        <dbReference type="ChEBI" id="CHEBI:33019"/>
        <dbReference type="ChEBI" id="CHEBI:82748"/>
        <dbReference type="ChEBI" id="CHEBI:83665"/>
        <dbReference type="ChEBI" id="CHEBI:456215"/>
        <dbReference type="EC" id="6.3.4.19"/>
    </reaction>
</comment>